<dbReference type="SUPFAM" id="SSF53335">
    <property type="entry name" value="S-adenosyl-L-methionine-dependent methyltransferases"/>
    <property type="match status" value="1"/>
</dbReference>
<keyword evidence="5" id="KW-0808">Transferase</keyword>
<dbReference type="Pfam" id="PF01728">
    <property type="entry name" value="FtsJ"/>
    <property type="match status" value="1"/>
</dbReference>
<dbReference type="GO" id="GO:0008168">
    <property type="term" value="F:methyltransferase activity"/>
    <property type="evidence" value="ECO:0007669"/>
    <property type="project" value="UniProtKB-KW"/>
</dbReference>
<protein>
    <submittedName>
        <fullName evidence="5">TlyA family RNA methyltransferase</fullName>
    </submittedName>
</protein>
<gene>
    <name evidence="5" type="ORF">ENQ34_01640</name>
</gene>
<dbReference type="InterPro" id="IPR047048">
    <property type="entry name" value="TlyA"/>
</dbReference>
<reference evidence="5" key="1">
    <citation type="journal article" date="2020" name="mSystems">
        <title>Genome- and Community-Level Interaction Insights into Carbon Utilization and Element Cycling Functions of Hydrothermarchaeota in Hydrothermal Sediment.</title>
        <authorList>
            <person name="Zhou Z."/>
            <person name="Liu Y."/>
            <person name="Xu W."/>
            <person name="Pan J."/>
            <person name="Luo Z.H."/>
            <person name="Li M."/>
        </authorList>
    </citation>
    <scope>NUCLEOTIDE SEQUENCE [LARGE SCALE GENOMIC DNA]</scope>
    <source>
        <strain evidence="5">SpSt-300</strain>
    </source>
</reference>
<dbReference type="InterPro" id="IPR029063">
    <property type="entry name" value="SAM-dependent_MTases_sf"/>
</dbReference>
<dbReference type="Gene3D" id="3.40.50.150">
    <property type="entry name" value="Vaccinia Virus protein VP39"/>
    <property type="match status" value="1"/>
</dbReference>
<dbReference type="SUPFAM" id="SSF55174">
    <property type="entry name" value="Alpha-L RNA-binding motif"/>
    <property type="match status" value="1"/>
</dbReference>
<dbReference type="Pfam" id="PF01479">
    <property type="entry name" value="S4"/>
    <property type="match status" value="1"/>
</dbReference>
<dbReference type="InterPro" id="IPR002877">
    <property type="entry name" value="RNA_MeTrfase_FtsJ_dom"/>
</dbReference>
<sequence>MVTKGLFASREQARQAVLAGRVFVNGLCVKKPGRLVSSMDRVEVRGEVLPYVSRGGLKLEHALHSFAVDLHGLVVIDVGAATGGFTDCALKFGARRVFAVDVGYGQFAYKLRCDPRVTLFERTNIRHLSPTALDELADFAVIDVSFISLTKVLPAVGPLLKPAGRGIALIKPQFEAGREKVGKRGVVRVPATHVAVCAKITDFITSLGWEVRGLTFSLLRGPEGNIEFLLYFSKVKGLPWTGRVEEVVEAAWRHFRSEDRPEL</sequence>
<dbReference type="InterPro" id="IPR004538">
    <property type="entry name" value="Hemolysin_A/TlyA"/>
</dbReference>
<dbReference type="CDD" id="cd00165">
    <property type="entry name" value="S4"/>
    <property type="match status" value="1"/>
</dbReference>
<evidence type="ECO:0000256" key="1">
    <source>
        <dbReference type="ARBA" id="ARBA00022884"/>
    </source>
</evidence>
<keyword evidence="5" id="KW-0489">Methyltransferase</keyword>
<dbReference type="InterPro" id="IPR036986">
    <property type="entry name" value="S4_RNA-bd_sf"/>
</dbReference>
<proteinExistence type="inferred from homology"/>
<evidence type="ECO:0000259" key="4">
    <source>
        <dbReference type="SMART" id="SM00363"/>
    </source>
</evidence>
<dbReference type="GO" id="GO:0003723">
    <property type="term" value="F:RNA binding"/>
    <property type="evidence" value="ECO:0007669"/>
    <property type="project" value="UniProtKB-KW"/>
</dbReference>
<dbReference type="InterPro" id="IPR002942">
    <property type="entry name" value="S4_RNA-bd"/>
</dbReference>
<dbReference type="PANTHER" id="PTHR32319">
    <property type="entry name" value="BACTERIAL HEMOLYSIN-LIKE PROTEIN"/>
    <property type="match status" value="1"/>
</dbReference>
<feature type="domain" description="RNA-binding S4" evidence="4">
    <location>
        <begin position="1"/>
        <end position="53"/>
    </location>
</feature>
<dbReference type="NCBIfam" id="TIGR00478">
    <property type="entry name" value="tly"/>
    <property type="match status" value="1"/>
</dbReference>
<evidence type="ECO:0000256" key="2">
    <source>
        <dbReference type="ARBA" id="ARBA00029460"/>
    </source>
</evidence>
<evidence type="ECO:0000313" key="5">
    <source>
        <dbReference type="EMBL" id="HEL65372.1"/>
    </source>
</evidence>
<dbReference type="GO" id="GO:0032259">
    <property type="term" value="P:methylation"/>
    <property type="evidence" value="ECO:0007669"/>
    <property type="project" value="UniProtKB-KW"/>
</dbReference>
<dbReference type="PROSITE" id="PS50889">
    <property type="entry name" value="S4"/>
    <property type="match status" value="1"/>
</dbReference>
<dbReference type="PIRSF" id="PIRSF005578">
    <property type="entry name" value="TlyA"/>
    <property type="match status" value="1"/>
</dbReference>
<dbReference type="EMBL" id="DSMU01000108">
    <property type="protein sequence ID" value="HEL65372.1"/>
    <property type="molecule type" value="Genomic_DNA"/>
</dbReference>
<dbReference type="AlphaFoldDB" id="A0A7C2HZX9"/>
<dbReference type="SMART" id="SM00363">
    <property type="entry name" value="S4"/>
    <property type="match status" value="1"/>
</dbReference>
<comment type="similarity">
    <text evidence="2">Belongs to the TlyA family.</text>
</comment>
<organism evidence="5">
    <name type="scientific">Ammonifex degensii</name>
    <dbReference type="NCBI Taxonomy" id="42838"/>
    <lineage>
        <taxon>Bacteria</taxon>
        <taxon>Bacillati</taxon>
        <taxon>Bacillota</taxon>
        <taxon>Clostridia</taxon>
        <taxon>Thermoanaerobacterales</taxon>
        <taxon>Thermoanaerobacteraceae</taxon>
        <taxon>Ammonifex</taxon>
    </lineage>
</organism>
<dbReference type="Gene3D" id="3.10.290.10">
    <property type="entry name" value="RNA-binding S4 domain"/>
    <property type="match status" value="1"/>
</dbReference>
<accession>A0A7C2HZX9</accession>
<keyword evidence="1 3" id="KW-0694">RNA-binding</keyword>
<comment type="caution">
    <text evidence="5">The sequence shown here is derived from an EMBL/GenBank/DDBJ whole genome shotgun (WGS) entry which is preliminary data.</text>
</comment>
<evidence type="ECO:0000256" key="3">
    <source>
        <dbReference type="PROSITE-ProRule" id="PRU00182"/>
    </source>
</evidence>
<dbReference type="PANTHER" id="PTHR32319:SF0">
    <property type="entry name" value="BACTERIAL HEMOLYSIN-LIKE PROTEIN"/>
    <property type="match status" value="1"/>
</dbReference>
<name>A0A7C2HZX9_9THEO</name>